<gene>
    <name evidence="2" type="ORF">J2851_004602</name>
</gene>
<dbReference type="SUPFAM" id="SSF51604">
    <property type="entry name" value="Enolase C-terminal domain-like"/>
    <property type="match status" value="1"/>
</dbReference>
<proteinExistence type="predicted"/>
<feature type="domain" description="Enolase C-terminal" evidence="1">
    <location>
        <begin position="161"/>
        <end position="327"/>
    </location>
</feature>
<dbReference type="EMBL" id="JAGINP010000018">
    <property type="protein sequence ID" value="MBP2294806.1"/>
    <property type="molecule type" value="Genomic_DNA"/>
</dbReference>
<dbReference type="Gene3D" id="3.20.20.120">
    <property type="entry name" value="Enolase-like C-terminal domain"/>
    <property type="match status" value="1"/>
</dbReference>
<dbReference type="InterPro" id="IPR036849">
    <property type="entry name" value="Enolase-like_C_sf"/>
</dbReference>
<name>A0ABS4SQH1_9PROT</name>
<accession>A0ABS4SQH1</accession>
<evidence type="ECO:0000313" key="2">
    <source>
        <dbReference type="EMBL" id="MBP2294806.1"/>
    </source>
</evidence>
<dbReference type="Proteomes" id="UP000781958">
    <property type="component" value="Unassembled WGS sequence"/>
</dbReference>
<organism evidence="2 3">
    <name type="scientific">Azospirillum rugosum</name>
    <dbReference type="NCBI Taxonomy" id="416170"/>
    <lineage>
        <taxon>Bacteria</taxon>
        <taxon>Pseudomonadati</taxon>
        <taxon>Pseudomonadota</taxon>
        <taxon>Alphaproteobacteria</taxon>
        <taxon>Rhodospirillales</taxon>
        <taxon>Azospirillaceae</taxon>
        <taxon>Azospirillum</taxon>
    </lineage>
</organism>
<dbReference type="InterPro" id="IPR029065">
    <property type="entry name" value="Enolase_C-like"/>
</dbReference>
<sequence length="421" mass="44856">MRALVDVEGVGEAWGGTAEMMMPKWFDKNPSRSPAETVDGLRRSLRSARDAYRAEDRLDSAFGHHAAAYGAQVKACRAAGLPDLTAAYGPALIDKAVLDGLLRALGTDFFTGMAANVAGLDARLTPDLAGFDLDGFLGGLRPLGAVAIRHTVGLLDDPEDLRGLLERERLSRFKIKLGGDVAADVERLKAIARVLDTAAEGYRATLDGNEQYPDAAALAGLMEAMERDPALAVFRQHLLYVEQPIARERALGEPLGCLAKRVPLIIDESDDGYDAFPRAREVGYRGVSSKSCKGLYKALLNRARCAAWGAPHFISAEDLTCQAGLAVQQDTALVALLGIGHAERNGHQYGNGFDGAPEAEDFLKAHPGFYTGEGGTVRLATAGGSLPTATLAVPGFASAAQPAWDRLSPLKEPESFREFAP</sequence>
<evidence type="ECO:0000259" key="1">
    <source>
        <dbReference type="Pfam" id="PF13378"/>
    </source>
</evidence>
<dbReference type="RefSeq" id="WP_307420182.1">
    <property type="nucleotide sequence ID" value="NZ_JAGINP010000018.1"/>
</dbReference>
<protein>
    <recommendedName>
        <fullName evidence="1">Enolase C-terminal domain-containing protein</fullName>
    </recommendedName>
</protein>
<comment type="caution">
    <text evidence="2">The sequence shown here is derived from an EMBL/GenBank/DDBJ whole genome shotgun (WGS) entry which is preliminary data.</text>
</comment>
<evidence type="ECO:0000313" key="3">
    <source>
        <dbReference type="Proteomes" id="UP000781958"/>
    </source>
</evidence>
<reference evidence="2 3" key="1">
    <citation type="submission" date="2021-03" db="EMBL/GenBank/DDBJ databases">
        <title>Genomic Encyclopedia of Type Strains, Phase III (KMG-III): the genomes of soil and plant-associated and newly described type strains.</title>
        <authorList>
            <person name="Whitman W."/>
        </authorList>
    </citation>
    <scope>NUCLEOTIDE SEQUENCE [LARGE SCALE GENOMIC DNA]</scope>
    <source>
        <strain evidence="2 3">IMMIB AFH-6</strain>
    </source>
</reference>
<keyword evidence="3" id="KW-1185">Reference proteome</keyword>
<dbReference type="Pfam" id="PF13378">
    <property type="entry name" value="MR_MLE_C"/>
    <property type="match status" value="1"/>
</dbReference>